<evidence type="ECO:0000256" key="1">
    <source>
        <dbReference type="SAM" id="MobiDB-lite"/>
    </source>
</evidence>
<sequence>MQGKPPHPKLDRPKQPHGERVTGRGGWCRPSHGLRLFFENCIAPLPVQLSGYTGKITLRHNGVAVPQNIKEG</sequence>
<organism evidence="2">
    <name type="scientific">Siphoviridae sp. ctv4j104</name>
    <dbReference type="NCBI Taxonomy" id="2826510"/>
    <lineage>
        <taxon>Viruses</taxon>
        <taxon>Duplodnaviria</taxon>
        <taxon>Heunggongvirae</taxon>
        <taxon>Uroviricota</taxon>
        <taxon>Caudoviricetes</taxon>
    </lineage>
</organism>
<proteinExistence type="predicted"/>
<evidence type="ECO:0000313" key="2">
    <source>
        <dbReference type="EMBL" id="DAD79015.1"/>
    </source>
</evidence>
<feature type="compositionally biased region" description="Basic and acidic residues" evidence="1">
    <location>
        <begin position="8"/>
        <end position="22"/>
    </location>
</feature>
<dbReference type="EMBL" id="BK014855">
    <property type="protein sequence ID" value="DAD79015.1"/>
    <property type="molecule type" value="Genomic_DNA"/>
</dbReference>
<reference evidence="2" key="1">
    <citation type="journal article" date="2021" name="Proc. Natl. Acad. Sci. U.S.A.">
        <title>A Catalog of Tens of Thousands of Viruses from Human Metagenomes Reveals Hidden Associations with Chronic Diseases.</title>
        <authorList>
            <person name="Tisza M.J."/>
            <person name="Buck C.B."/>
        </authorList>
    </citation>
    <scope>NUCLEOTIDE SEQUENCE</scope>
    <source>
        <strain evidence="2">Ctv4j104</strain>
    </source>
</reference>
<protein>
    <submittedName>
        <fullName evidence="2">Uncharacterized protein</fullName>
    </submittedName>
</protein>
<feature type="region of interest" description="Disordered" evidence="1">
    <location>
        <begin position="1"/>
        <end position="26"/>
    </location>
</feature>
<name>A0A8S5MAA6_9CAUD</name>
<accession>A0A8S5MAA6</accession>